<dbReference type="InterPro" id="IPR035979">
    <property type="entry name" value="RBD_domain_sf"/>
</dbReference>
<feature type="domain" description="RRM" evidence="3">
    <location>
        <begin position="3"/>
        <end position="81"/>
    </location>
</feature>
<dbReference type="SMART" id="SM00360">
    <property type="entry name" value="RRM"/>
    <property type="match status" value="1"/>
</dbReference>
<comment type="caution">
    <text evidence="4">The sequence shown here is derived from an EMBL/GenBank/DDBJ whole genome shotgun (WGS) entry which is preliminary data.</text>
</comment>
<evidence type="ECO:0000259" key="3">
    <source>
        <dbReference type="PROSITE" id="PS50102"/>
    </source>
</evidence>
<keyword evidence="1" id="KW-0694">RNA-binding</keyword>
<evidence type="ECO:0000313" key="4">
    <source>
        <dbReference type="EMBL" id="RZI46914.1"/>
    </source>
</evidence>
<dbReference type="RefSeq" id="WP_130153384.1">
    <property type="nucleotide sequence ID" value="NZ_SCFB01000002.1"/>
</dbReference>
<name>A0A4Q7DL80_9PROT</name>
<reference evidence="4 5" key="1">
    <citation type="submission" date="2018-10" db="EMBL/GenBank/DDBJ databases">
        <title>An updated phylogeny of the Alphaproteobacteria reveals that the parasitic Rickettsiales and Holosporales have independent origins.</title>
        <authorList>
            <person name="Munoz-Gomez S.A."/>
            <person name="Hess S."/>
            <person name="Burger G."/>
            <person name="Lang B.F."/>
            <person name="Susko E."/>
            <person name="Slamovits C.H."/>
            <person name="Roger A.J."/>
        </authorList>
    </citation>
    <scope>NUCLEOTIDE SEQUENCE [LARGE SCALE GENOMIC DNA]</scope>
    <source>
        <strain evidence="4">HOLO01</strain>
    </source>
</reference>
<feature type="compositionally biased region" description="Gly residues" evidence="2">
    <location>
        <begin position="93"/>
        <end position="102"/>
    </location>
</feature>
<feature type="compositionally biased region" description="Gly residues" evidence="2">
    <location>
        <begin position="110"/>
        <end position="126"/>
    </location>
</feature>
<dbReference type="Proteomes" id="UP000293550">
    <property type="component" value="Unassembled WGS sequence"/>
</dbReference>
<accession>A0A4Q7DL80</accession>
<dbReference type="PANTHER" id="PTHR48027">
    <property type="entry name" value="HETEROGENEOUS NUCLEAR RIBONUCLEOPROTEIN 87F-RELATED"/>
    <property type="match status" value="1"/>
</dbReference>
<evidence type="ECO:0000313" key="5">
    <source>
        <dbReference type="Proteomes" id="UP000293550"/>
    </source>
</evidence>
<keyword evidence="5" id="KW-1185">Reference proteome</keyword>
<dbReference type="Pfam" id="PF00076">
    <property type="entry name" value="RRM_1"/>
    <property type="match status" value="1"/>
</dbReference>
<dbReference type="InterPro" id="IPR000504">
    <property type="entry name" value="RRM_dom"/>
</dbReference>
<dbReference type="InterPro" id="IPR052462">
    <property type="entry name" value="SLIRP/GR-RBP-like"/>
</dbReference>
<feature type="region of interest" description="Disordered" evidence="2">
    <location>
        <begin position="76"/>
        <end position="135"/>
    </location>
</feature>
<sequence length="135" mass="14266">MNKKLYVSNLSFSMNDSDLEKVFAEVGSVVSAKIITDRRSGRSKGFGFVEMTTDEEAKLAIKDLNGKESQGRMISVAEAKPQEPREYSNNRDFGGGGGGGRDFGPRRDGGGGNGGGYRGGGGGGGYDRPRGGYSR</sequence>
<dbReference type="EMBL" id="SCFB01000002">
    <property type="protein sequence ID" value="RZI46914.1"/>
    <property type="molecule type" value="Genomic_DNA"/>
</dbReference>
<evidence type="ECO:0000256" key="1">
    <source>
        <dbReference type="ARBA" id="ARBA00022884"/>
    </source>
</evidence>
<dbReference type="InterPro" id="IPR048289">
    <property type="entry name" value="RRM2_NsCP33-like"/>
</dbReference>
<dbReference type="AlphaFoldDB" id="A0A4Q7DL80"/>
<dbReference type="SUPFAM" id="SSF54928">
    <property type="entry name" value="RNA-binding domain, RBD"/>
    <property type="match status" value="1"/>
</dbReference>
<dbReference type="Gene3D" id="3.30.70.330">
    <property type="match status" value="1"/>
</dbReference>
<dbReference type="GO" id="GO:0003723">
    <property type="term" value="F:RNA binding"/>
    <property type="evidence" value="ECO:0007669"/>
    <property type="project" value="UniProtKB-KW"/>
</dbReference>
<feature type="compositionally biased region" description="Basic and acidic residues" evidence="2">
    <location>
        <begin position="80"/>
        <end position="89"/>
    </location>
</feature>
<dbReference type="OrthoDB" id="9798855at2"/>
<organism evidence="4 5">
    <name type="scientific">Candidatus Finniella inopinata</name>
    <dbReference type="NCBI Taxonomy" id="1696036"/>
    <lineage>
        <taxon>Bacteria</taxon>
        <taxon>Pseudomonadati</taxon>
        <taxon>Pseudomonadota</taxon>
        <taxon>Alphaproteobacteria</taxon>
        <taxon>Holosporales</taxon>
        <taxon>Candidatus Paracaedibacteraceae</taxon>
        <taxon>Candidatus Finniella</taxon>
    </lineage>
</organism>
<proteinExistence type="predicted"/>
<dbReference type="CDD" id="cd21608">
    <property type="entry name" value="RRM2_NsCP33_like"/>
    <property type="match status" value="1"/>
</dbReference>
<dbReference type="InterPro" id="IPR012677">
    <property type="entry name" value="Nucleotide-bd_a/b_plait_sf"/>
</dbReference>
<evidence type="ECO:0000256" key="2">
    <source>
        <dbReference type="SAM" id="MobiDB-lite"/>
    </source>
</evidence>
<dbReference type="PROSITE" id="PS50102">
    <property type="entry name" value="RRM"/>
    <property type="match status" value="1"/>
</dbReference>
<gene>
    <name evidence="4" type="ORF">EQU50_01430</name>
</gene>
<protein>
    <submittedName>
        <fullName evidence="4">RNA-binding protein</fullName>
    </submittedName>
</protein>